<reference evidence="1 2" key="1">
    <citation type="submission" date="2015-01" db="EMBL/GenBank/DDBJ databases">
        <title>Evolution of Trichinella species and genotypes.</title>
        <authorList>
            <person name="Korhonen P.K."/>
            <person name="Edoardo P."/>
            <person name="Giuseppe L.R."/>
            <person name="Gasser R.B."/>
        </authorList>
    </citation>
    <scope>NUCLEOTIDE SEQUENCE [LARGE SCALE GENOMIC DNA]</scope>
    <source>
        <strain evidence="1">ISS2496</strain>
    </source>
</reference>
<dbReference type="AlphaFoldDB" id="A0A0V0ZA69"/>
<proteinExistence type="predicted"/>
<organism evidence="1 2">
    <name type="scientific">Trichinella patagoniensis</name>
    <dbReference type="NCBI Taxonomy" id="990121"/>
    <lineage>
        <taxon>Eukaryota</taxon>
        <taxon>Metazoa</taxon>
        <taxon>Ecdysozoa</taxon>
        <taxon>Nematoda</taxon>
        <taxon>Enoplea</taxon>
        <taxon>Dorylaimia</taxon>
        <taxon>Trichinellida</taxon>
        <taxon>Trichinellidae</taxon>
        <taxon>Trichinella</taxon>
    </lineage>
</organism>
<gene>
    <name evidence="1" type="ORF">T12_6566</name>
</gene>
<dbReference type="Proteomes" id="UP000054783">
    <property type="component" value="Unassembled WGS sequence"/>
</dbReference>
<evidence type="ECO:0000313" key="1">
    <source>
        <dbReference type="EMBL" id="KRY09261.1"/>
    </source>
</evidence>
<comment type="caution">
    <text evidence="1">The sequence shown here is derived from an EMBL/GenBank/DDBJ whole genome shotgun (WGS) entry which is preliminary data.</text>
</comment>
<name>A0A0V0ZA69_9BILA</name>
<keyword evidence="2" id="KW-1185">Reference proteome</keyword>
<dbReference type="EMBL" id="JYDQ01000282">
    <property type="protein sequence ID" value="KRY09261.1"/>
    <property type="molecule type" value="Genomic_DNA"/>
</dbReference>
<protein>
    <submittedName>
        <fullName evidence="1">Uncharacterized protein</fullName>
    </submittedName>
</protein>
<evidence type="ECO:0000313" key="2">
    <source>
        <dbReference type="Proteomes" id="UP000054783"/>
    </source>
</evidence>
<sequence length="77" mass="8762">MTRIKLCHHSVVRFICRTQRISSVDAPETKMVTKNLTIRSSVARIIRRGCYVLVPRGWNTATDFADGTVSEKQNLID</sequence>
<accession>A0A0V0ZA69</accession>